<comment type="caution">
    <text evidence="1">The sequence shown here is derived from an EMBL/GenBank/DDBJ whole genome shotgun (WGS) entry which is preliminary data.</text>
</comment>
<dbReference type="EMBL" id="JAUCGR010000002">
    <property type="protein sequence ID" value="MDM7831854.1"/>
    <property type="molecule type" value="Genomic_DNA"/>
</dbReference>
<reference evidence="1 2" key="1">
    <citation type="submission" date="2023-06" db="EMBL/GenBank/DDBJ databases">
        <title>Cellulomonas sp. MW9 Whole genome sequence.</title>
        <authorList>
            <person name="Park S."/>
        </authorList>
    </citation>
    <scope>NUCLEOTIDE SEQUENCE [LARGE SCALE GENOMIC DNA]</scope>
    <source>
        <strain evidence="1 2">MW9</strain>
    </source>
</reference>
<evidence type="ECO:0000313" key="1">
    <source>
        <dbReference type="EMBL" id="MDM7831854.1"/>
    </source>
</evidence>
<proteinExistence type="predicted"/>
<sequence>MSPPTERLVANREIPEHVPLRPTGDVPVIVRVVWTDGTEEWRPARAVRWTSTHVMVAWRDDERDPRSERHEWLRAGDVARSVSWLVGPERASR</sequence>
<evidence type="ECO:0000313" key="2">
    <source>
        <dbReference type="Proteomes" id="UP001321453"/>
    </source>
</evidence>
<protein>
    <submittedName>
        <fullName evidence="1">Uncharacterized protein</fullName>
    </submittedName>
</protein>
<accession>A0ABT7S8A1</accession>
<dbReference type="RefSeq" id="WP_289447266.1">
    <property type="nucleotide sequence ID" value="NZ_JAUCGR010000002.1"/>
</dbReference>
<organism evidence="1 2">
    <name type="scientific">Cellulomonas edaphi</name>
    <dbReference type="NCBI Taxonomy" id="3053468"/>
    <lineage>
        <taxon>Bacteria</taxon>
        <taxon>Bacillati</taxon>
        <taxon>Actinomycetota</taxon>
        <taxon>Actinomycetes</taxon>
        <taxon>Micrococcales</taxon>
        <taxon>Cellulomonadaceae</taxon>
        <taxon>Cellulomonas</taxon>
    </lineage>
</organism>
<gene>
    <name evidence="1" type="ORF">QRT05_10960</name>
</gene>
<name>A0ABT7S8A1_9CELL</name>
<dbReference type="Proteomes" id="UP001321453">
    <property type="component" value="Unassembled WGS sequence"/>
</dbReference>
<keyword evidence="2" id="KW-1185">Reference proteome</keyword>